<dbReference type="InterPro" id="IPR000014">
    <property type="entry name" value="PAS"/>
</dbReference>
<dbReference type="OrthoDB" id="9793210at2"/>
<dbReference type="PANTHER" id="PTHR44757">
    <property type="entry name" value="DIGUANYLATE CYCLASE DGCP"/>
    <property type="match status" value="1"/>
</dbReference>
<evidence type="ECO:0000256" key="1">
    <source>
        <dbReference type="ARBA" id="ARBA00051114"/>
    </source>
</evidence>
<evidence type="ECO:0000313" key="6">
    <source>
        <dbReference type="EMBL" id="OSM01841.1"/>
    </source>
</evidence>
<evidence type="ECO:0000259" key="5">
    <source>
        <dbReference type="PROSITE" id="PS50887"/>
    </source>
</evidence>
<name>A0A1Y2K1C7_9PROT</name>
<dbReference type="InterPro" id="IPR043128">
    <property type="entry name" value="Rev_trsase/Diguanyl_cyclase"/>
</dbReference>
<dbReference type="InterPro" id="IPR001610">
    <property type="entry name" value="PAC"/>
</dbReference>
<dbReference type="AlphaFoldDB" id="A0A1Y2K1C7"/>
<feature type="domain" description="PAC" evidence="3">
    <location>
        <begin position="319"/>
        <end position="371"/>
    </location>
</feature>
<dbReference type="Gene3D" id="3.30.450.290">
    <property type="match status" value="1"/>
</dbReference>
<organism evidence="6 7">
    <name type="scientific">Magnetofaba australis IT-1</name>
    <dbReference type="NCBI Taxonomy" id="1434232"/>
    <lineage>
        <taxon>Bacteria</taxon>
        <taxon>Pseudomonadati</taxon>
        <taxon>Pseudomonadota</taxon>
        <taxon>Magnetococcia</taxon>
        <taxon>Magnetococcales</taxon>
        <taxon>Magnetococcaceae</taxon>
        <taxon>Magnetofaba</taxon>
    </lineage>
</organism>
<dbReference type="Gene3D" id="3.20.20.450">
    <property type="entry name" value="EAL domain"/>
    <property type="match status" value="1"/>
</dbReference>
<protein>
    <submittedName>
        <fullName evidence="6">Putative signal transduction protein</fullName>
    </submittedName>
</protein>
<dbReference type="GO" id="GO:0071111">
    <property type="term" value="F:cyclic-guanylate-specific phosphodiesterase activity"/>
    <property type="evidence" value="ECO:0007669"/>
    <property type="project" value="UniProtKB-EC"/>
</dbReference>
<keyword evidence="7" id="KW-1185">Reference proteome</keyword>
<dbReference type="InterPro" id="IPR000700">
    <property type="entry name" value="PAS-assoc_C"/>
</dbReference>
<dbReference type="SUPFAM" id="SSF141868">
    <property type="entry name" value="EAL domain-like"/>
    <property type="match status" value="1"/>
</dbReference>
<feature type="domain" description="EAL" evidence="4">
    <location>
        <begin position="546"/>
        <end position="800"/>
    </location>
</feature>
<reference evidence="6 7" key="1">
    <citation type="journal article" date="2016" name="BMC Genomics">
        <title>Combined genomic and structural analyses of a cultured magnetotactic bacterium reveals its niche adaptation to a dynamic environment.</title>
        <authorList>
            <person name="Araujo A.C."/>
            <person name="Morillo V."/>
            <person name="Cypriano J."/>
            <person name="Teixeira L.C."/>
            <person name="Leao P."/>
            <person name="Lyra S."/>
            <person name="Almeida L.G."/>
            <person name="Bazylinski D.A."/>
            <person name="Vasconcellos A.T."/>
            <person name="Abreu F."/>
            <person name="Lins U."/>
        </authorList>
    </citation>
    <scope>NUCLEOTIDE SEQUENCE [LARGE SCALE GENOMIC DNA]</scope>
    <source>
        <strain evidence="6 7">IT-1</strain>
    </source>
</reference>
<dbReference type="InterPro" id="IPR000160">
    <property type="entry name" value="GGDEF_dom"/>
</dbReference>
<dbReference type="PROSITE" id="PS50883">
    <property type="entry name" value="EAL"/>
    <property type="match status" value="1"/>
</dbReference>
<dbReference type="EMBL" id="LVJN01000020">
    <property type="protein sequence ID" value="OSM01841.1"/>
    <property type="molecule type" value="Genomic_DNA"/>
</dbReference>
<dbReference type="Pfam" id="PF00990">
    <property type="entry name" value="GGDEF"/>
    <property type="match status" value="1"/>
</dbReference>
<dbReference type="FunFam" id="3.20.20.450:FF:000001">
    <property type="entry name" value="Cyclic di-GMP phosphodiesterase yahA"/>
    <property type="match status" value="1"/>
</dbReference>
<feature type="domain" description="PAS" evidence="2">
    <location>
        <begin position="252"/>
        <end position="292"/>
    </location>
</feature>
<dbReference type="Gene3D" id="3.30.450.20">
    <property type="entry name" value="PAS domain"/>
    <property type="match status" value="1"/>
</dbReference>
<evidence type="ECO:0000259" key="2">
    <source>
        <dbReference type="PROSITE" id="PS50112"/>
    </source>
</evidence>
<dbReference type="CDD" id="cd00130">
    <property type="entry name" value="PAS"/>
    <property type="match status" value="1"/>
</dbReference>
<dbReference type="CDD" id="cd01948">
    <property type="entry name" value="EAL"/>
    <property type="match status" value="1"/>
</dbReference>
<evidence type="ECO:0000259" key="4">
    <source>
        <dbReference type="PROSITE" id="PS50883"/>
    </source>
</evidence>
<dbReference type="CDD" id="cd01949">
    <property type="entry name" value="GGDEF"/>
    <property type="match status" value="1"/>
</dbReference>
<dbReference type="Pfam" id="PF00989">
    <property type="entry name" value="PAS"/>
    <property type="match status" value="1"/>
</dbReference>
<accession>A0A1Y2K1C7</accession>
<feature type="domain" description="GGDEF" evidence="5">
    <location>
        <begin position="403"/>
        <end position="537"/>
    </location>
</feature>
<comment type="caution">
    <text evidence="6">The sequence shown here is derived from an EMBL/GenBank/DDBJ whole genome shotgun (WGS) entry which is preliminary data.</text>
</comment>
<dbReference type="PROSITE" id="PS50112">
    <property type="entry name" value="PAS"/>
    <property type="match status" value="1"/>
</dbReference>
<dbReference type="NCBIfam" id="TIGR00254">
    <property type="entry name" value="GGDEF"/>
    <property type="match status" value="1"/>
</dbReference>
<dbReference type="Pfam" id="PF11845">
    <property type="entry name" value="Tll0287-like"/>
    <property type="match status" value="1"/>
</dbReference>
<evidence type="ECO:0000259" key="3">
    <source>
        <dbReference type="PROSITE" id="PS50113"/>
    </source>
</evidence>
<dbReference type="PROSITE" id="PS50113">
    <property type="entry name" value="PAC"/>
    <property type="match status" value="1"/>
</dbReference>
<dbReference type="Proteomes" id="UP000194003">
    <property type="component" value="Unassembled WGS sequence"/>
</dbReference>
<dbReference type="InterPro" id="IPR001633">
    <property type="entry name" value="EAL_dom"/>
</dbReference>
<dbReference type="SMART" id="SM00267">
    <property type="entry name" value="GGDEF"/>
    <property type="match status" value="1"/>
</dbReference>
<dbReference type="Gene3D" id="3.30.70.270">
    <property type="match status" value="1"/>
</dbReference>
<dbReference type="InterPro" id="IPR035919">
    <property type="entry name" value="EAL_sf"/>
</dbReference>
<dbReference type="PANTHER" id="PTHR44757:SF2">
    <property type="entry name" value="BIOFILM ARCHITECTURE MAINTENANCE PROTEIN MBAA"/>
    <property type="match status" value="1"/>
</dbReference>
<dbReference type="InterPro" id="IPR052155">
    <property type="entry name" value="Biofilm_reg_signaling"/>
</dbReference>
<dbReference type="SMART" id="SM00086">
    <property type="entry name" value="PAC"/>
    <property type="match status" value="1"/>
</dbReference>
<dbReference type="GO" id="GO:0071732">
    <property type="term" value="P:cellular response to nitric oxide"/>
    <property type="evidence" value="ECO:0007669"/>
    <property type="project" value="UniProtKB-ARBA"/>
</dbReference>
<dbReference type="InterPro" id="IPR029787">
    <property type="entry name" value="Nucleotide_cyclase"/>
</dbReference>
<dbReference type="InterPro" id="IPR035965">
    <property type="entry name" value="PAS-like_dom_sf"/>
</dbReference>
<proteinExistence type="predicted"/>
<dbReference type="NCBIfam" id="TIGR00229">
    <property type="entry name" value="sensory_box"/>
    <property type="match status" value="1"/>
</dbReference>
<dbReference type="GO" id="GO:0006355">
    <property type="term" value="P:regulation of DNA-templated transcription"/>
    <property type="evidence" value="ECO:0007669"/>
    <property type="project" value="InterPro"/>
</dbReference>
<dbReference type="FunFam" id="3.30.70.270:FF:000001">
    <property type="entry name" value="Diguanylate cyclase domain protein"/>
    <property type="match status" value="1"/>
</dbReference>
<dbReference type="RefSeq" id="WP_085444354.1">
    <property type="nucleotide sequence ID" value="NZ_LVJN01000020.1"/>
</dbReference>
<evidence type="ECO:0000313" key="7">
    <source>
        <dbReference type="Proteomes" id="UP000194003"/>
    </source>
</evidence>
<gene>
    <name evidence="6" type="ORF">MAIT1_01885</name>
</gene>
<comment type="catalytic activity">
    <reaction evidence="1">
        <text>3',3'-c-di-GMP + H2O = 5'-phosphoguanylyl(3'-&gt;5')guanosine + H(+)</text>
        <dbReference type="Rhea" id="RHEA:24902"/>
        <dbReference type="ChEBI" id="CHEBI:15377"/>
        <dbReference type="ChEBI" id="CHEBI:15378"/>
        <dbReference type="ChEBI" id="CHEBI:58754"/>
        <dbReference type="ChEBI" id="CHEBI:58805"/>
        <dbReference type="EC" id="3.1.4.52"/>
    </reaction>
    <physiologicalReaction direction="left-to-right" evidence="1">
        <dbReference type="Rhea" id="RHEA:24903"/>
    </physiologicalReaction>
</comment>
<dbReference type="SUPFAM" id="SSF55073">
    <property type="entry name" value="Nucleotide cyclase"/>
    <property type="match status" value="1"/>
</dbReference>
<dbReference type="PROSITE" id="PS50887">
    <property type="entry name" value="GGDEF"/>
    <property type="match status" value="1"/>
</dbReference>
<dbReference type="STRING" id="1434232.MAIT1_01885"/>
<dbReference type="Pfam" id="PF00563">
    <property type="entry name" value="EAL"/>
    <property type="match status" value="1"/>
</dbReference>
<dbReference type="InterPro" id="IPR021796">
    <property type="entry name" value="Tll0287-like_dom"/>
</dbReference>
<dbReference type="SMART" id="SM00052">
    <property type="entry name" value="EAL"/>
    <property type="match status" value="1"/>
</dbReference>
<dbReference type="SMART" id="SM00091">
    <property type="entry name" value="PAS"/>
    <property type="match status" value="2"/>
</dbReference>
<dbReference type="SUPFAM" id="SSF55785">
    <property type="entry name" value="PYP-like sensor domain (PAS domain)"/>
    <property type="match status" value="1"/>
</dbReference>
<sequence length="807" mass="91170">MRSPVYRNAILVSLAWTAVMALSLAWQVAEEKRQALTLATSAAHANFNKDQAYRNWASKHGGVYVQPDERTPPSPYLAHIADRDVVTTGGKQLTLMNPAYMLRQMMDEYGQLYGIRGRIVGIVYLNPNNEADAWEAQTIREFEQGAKEKVELTEIDGAPYIRLMKPMVMKQHCQKCHGHLGFANGQVRGGVSVSVPMAPYNDSATHGIQIAAVNHMGIWLLGLAGVWGVGWRSQLSYRERERHVNDLLLSSHVFEYSQEAMLVTDSQARILSVNSAFTRHTGFSEEEAVGRTPSLLKSDHHDPMFYAQMWQELLTNGSWQGEIWNRRKGGEVFAAWETIVMVRNPQGEITHFIGAFTDITEKKQWEERIHHLAHFDVLTELPNRALFNDRLEHALAGAKRENRRMALMFLDLDGFKRVNDSLGHAHGDLLLQEVSCRLTRCVRNADTLARLGGDEFVVLLEHVQEEGDVRLVAEKVLRALREPVILDGRHEVFVSGSLGVALYPDDGNDVRALLKNADTAMYQAKDSGKDCIVFYQPEMSDLATVRLTYESDLRRALRERQLQAYYQPKFDLSQQKIVGFEALARWIHPEKGMISPGVFIPLAEELNMIDQIDAAIMAQAVKDAMSWRQAGYDLVVSVNVSGRELERGDELAQRVEVLLEQYALPPQNLQIEITESVLMELTERVQQALNALRGLGVSVAIDDFGTGYSSLSYLKNLSVDVIKIDQSFVREITRVREDQVIVRAVIAMAESMGLSVLAEGVEAEEQCRFLRKEGCHQIQGYWISRPTPLEETFPLLREYDNLQRLKA</sequence>
<dbReference type="InterPro" id="IPR013767">
    <property type="entry name" value="PAS_fold"/>
</dbReference>